<evidence type="ECO:0000256" key="4">
    <source>
        <dbReference type="ARBA" id="ARBA00022801"/>
    </source>
</evidence>
<dbReference type="InterPro" id="IPR019856">
    <property type="entry name" value="CRISPR-assoc_Cas1_DVULG"/>
</dbReference>
<dbReference type="GO" id="GO:0016787">
    <property type="term" value="F:hydrolase activity"/>
    <property type="evidence" value="ECO:0007669"/>
    <property type="project" value="UniProtKB-KW"/>
</dbReference>
<dbReference type="Pfam" id="PF01867">
    <property type="entry name" value="Cas_Cas1"/>
    <property type="match status" value="1"/>
</dbReference>
<evidence type="ECO:0000256" key="10">
    <source>
        <dbReference type="HAMAP-Rule" id="MF_01470"/>
    </source>
</evidence>
<evidence type="ECO:0000256" key="5">
    <source>
        <dbReference type="ARBA" id="ARBA00022842"/>
    </source>
</evidence>
<protein>
    <recommendedName>
        <fullName evidence="10">CRISPR-associated endonuclease Cas1</fullName>
        <ecNumber evidence="10">3.1.-.-</ecNumber>
    </recommendedName>
</protein>
<keyword evidence="3 10" id="KW-0255">Endonuclease</keyword>
<dbReference type="GO" id="GO:0051607">
    <property type="term" value="P:defense response to virus"/>
    <property type="evidence" value="ECO:0007669"/>
    <property type="project" value="UniProtKB-UniRule"/>
</dbReference>
<feature type="binding site" evidence="10">
    <location>
        <position position="249"/>
    </location>
    <ligand>
        <name>Mn(2+)</name>
        <dbReference type="ChEBI" id="CHEBI:29035"/>
    </ligand>
</feature>
<accession>A0A3A9YTZ6</accession>
<dbReference type="Proteomes" id="UP000272474">
    <property type="component" value="Unassembled WGS sequence"/>
</dbReference>
<organism evidence="11 12">
    <name type="scientific">Streptomyces hoynatensis</name>
    <dbReference type="NCBI Taxonomy" id="1141874"/>
    <lineage>
        <taxon>Bacteria</taxon>
        <taxon>Bacillati</taxon>
        <taxon>Actinomycetota</taxon>
        <taxon>Actinomycetes</taxon>
        <taxon>Kitasatosporales</taxon>
        <taxon>Streptomycetaceae</taxon>
        <taxon>Streptomyces</taxon>
    </lineage>
</organism>
<name>A0A3A9YTZ6_9ACTN</name>
<proteinExistence type="inferred from homology"/>
<dbReference type="GO" id="GO:0004520">
    <property type="term" value="F:DNA endonuclease activity"/>
    <property type="evidence" value="ECO:0007669"/>
    <property type="project" value="InterPro"/>
</dbReference>
<feature type="binding site" evidence="10">
    <location>
        <position position="234"/>
    </location>
    <ligand>
        <name>Mn(2+)</name>
        <dbReference type="ChEBI" id="CHEBI:29035"/>
    </ligand>
</feature>
<evidence type="ECO:0000256" key="2">
    <source>
        <dbReference type="ARBA" id="ARBA00022723"/>
    </source>
</evidence>
<dbReference type="InterPro" id="IPR050646">
    <property type="entry name" value="Cas1"/>
</dbReference>
<comment type="function">
    <text evidence="10">CRISPR (clustered regularly interspaced short palindromic repeat), is an adaptive immune system that provides protection against mobile genetic elements (viruses, transposable elements and conjugative plasmids). CRISPR clusters contain spacers, sequences complementary to antecedent mobile elements, and target invading nucleic acids. CRISPR clusters are transcribed and processed into CRISPR RNA (crRNA). Acts as a dsDNA endonuclease. Involved in the integration of spacer DNA into the CRISPR cassette.</text>
</comment>
<dbReference type="GO" id="GO:0003677">
    <property type="term" value="F:DNA binding"/>
    <property type="evidence" value="ECO:0007669"/>
    <property type="project" value="UniProtKB-KW"/>
</dbReference>
<dbReference type="InterPro" id="IPR042206">
    <property type="entry name" value="CRISPR-assoc_Cas1_C"/>
</dbReference>
<keyword evidence="1 10" id="KW-0540">Nuclease</keyword>
<dbReference type="Gene3D" id="3.100.10.20">
    <property type="entry name" value="CRISPR-associated endonuclease Cas1, N-terminal domain"/>
    <property type="match status" value="1"/>
</dbReference>
<evidence type="ECO:0000256" key="3">
    <source>
        <dbReference type="ARBA" id="ARBA00022759"/>
    </source>
</evidence>
<dbReference type="NCBIfam" id="TIGR00287">
    <property type="entry name" value="cas1"/>
    <property type="match status" value="1"/>
</dbReference>
<dbReference type="GO" id="GO:0046872">
    <property type="term" value="F:metal ion binding"/>
    <property type="evidence" value="ECO:0007669"/>
    <property type="project" value="UniProtKB-UniRule"/>
</dbReference>
<keyword evidence="7 10" id="KW-0238">DNA-binding</keyword>
<reference evidence="11 12" key="1">
    <citation type="journal article" date="2014" name="Int. J. Syst. Evol. Microbiol.">
        <title>Streptomyces hoynatensis sp. nov., isolated from deep marine sediment.</title>
        <authorList>
            <person name="Veyisoglu A."/>
            <person name="Sahin N."/>
        </authorList>
    </citation>
    <scope>NUCLEOTIDE SEQUENCE [LARGE SCALE GENOMIC DNA]</scope>
    <source>
        <strain evidence="11 12">KCTC 29097</strain>
    </source>
</reference>
<evidence type="ECO:0000256" key="8">
    <source>
        <dbReference type="ARBA" id="ARBA00023211"/>
    </source>
</evidence>
<keyword evidence="8 10" id="KW-0464">Manganese</keyword>
<dbReference type="RefSeq" id="WP_120682447.1">
    <property type="nucleotide sequence ID" value="NZ_RBAL01000014.1"/>
</dbReference>
<evidence type="ECO:0000256" key="7">
    <source>
        <dbReference type="ARBA" id="ARBA00023125"/>
    </source>
</evidence>
<evidence type="ECO:0000313" key="11">
    <source>
        <dbReference type="EMBL" id="RKN39249.1"/>
    </source>
</evidence>
<evidence type="ECO:0000256" key="6">
    <source>
        <dbReference type="ARBA" id="ARBA00023118"/>
    </source>
</evidence>
<keyword evidence="2 10" id="KW-0479">Metal-binding</keyword>
<dbReference type="EMBL" id="RBAL01000014">
    <property type="protein sequence ID" value="RKN39249.1"/>
    <property type="molecule type" value="Genomic_DNA"/>
</dbReference>
<dbReference type="InterPro" id="IPR042211">
    <property type="entry name" value="CRISPR-assoc_Cas1_N"/>
</dbReference>
<keyword evidence="6 10" id="KW-0051">Antiviral defense</keyword>
<comment type="caution">
    <text evidence="11">The sequence shown here is derived from an EMBL/GenBank/DDBJ whole genome shotgun (WGS) entry which is preliminary data.</text>
</comment>
<keyword evidence="12" id="KW-1185">Reference proteome</keyword>
<dbReference type="GO" id="GO:0043571">
    <property type="term" value="P:maintenance of CRISPR repeat elements"/>
    <property type="evidence" value="ECO:0007669"/>
    <property type="project" value="UniProtKB-UniRule"/>
</dbReference>
<evidence type="ECO:0000256" key="9">
    <source>
        <dbReference type="ARBA" id="ARBA00038592"/>
    </source>
</evidence>
<comment type="cofactor">
    <cofactor evidence="10">
        <name>Mg(2+)</name>
        <dbReference type="ChEBI" id="CHEBI:18420"/>
    </cofactor>
    <cofactor evidence="10">
        <name>Mn(2+)</name>
        <dbReference type="ChEBI" id="CHEBI:29035"/>
    </cofactor>
</comment>
<evidence type="ECO:0000256" key="1">
    <source>
        <dbReference type="ARBA" id="ARBA00022722"/>
    </source>
</evidence>
<dbReference type="OrthoDB" id="1550386at2"/>
<keyword evidence="4 10" id="KW-0378">Hydrolase</keyword>
<dbReference type="PANTHER" id="PTHR34353:SF2">
    <property type="entry name" value="CRISPR-ASSOCIATED ENDONUCLEASE CAS1 1"/>
    <property type="match status" value="1"/>
</dbReference>
<feature type="binding site" evidence="10">
    <location>
        <position position="166"/>
    </location>
    <ligand>
        <name>Mn(2+)</name>
        <dbReference type="ChEBI" id="CHEBI:29035"/>
    </ligand>
</feature>
<gene>
    <name evidence="11" type="primary">cas1c</name>
    <name evidence="10" type="synonym">cas1</name>
    <name evidence="11" type="ORF">D7294_22010</name>
</gene>
<dbReference type="HAMAP" id="MF_01470">
    <property type="entry name" value="Cas1"/>
    <property type="match status" value="1"/>
</dbReference>
<dbReference type="PANTHER" id="PTHR34353">
    <property type="entry name" value="CRISPR-ASSOCIATED ENDONUCLEASE CAS1 1"/>
    <property type="match status" value="1"/>
</dbReference>
<dbReference type="NCBIfam" id="TIGR03640">
    <property type="entry name" value="cas1_DVULG"/>
    <property type="match status" value="1"/>
</dbReference>
<dbReference type="InterPro" id="IPR002729">
    <property type="entry name" value="CRISPR-assoc_Cas1"/>
</dbReference>
<keyword evidence="5 10" id="KW-0460">Magnesium</keyword>
<dbReference type="AlphaFoldDB" id="A0A3A9YTZ6"/>
<sequence>MTTELLNTLYVQTQGTELRLDQDSLRIHIPDTPRRTLPLRRIEAIVLYGHIHLSTELITRCAEDSRPITWMTQSGRFQARLDGPTRGNVLLRHAQHLAHTDPEQRLTIARPFVAGKIRNTRWIVLKAARDADSAPKRALRAAAEDFADLLERLPAAQDIDTAMGIEGSAARTYFSTMRHLLRPADGIPPLTTRTRRPPTDPANALLSFSYGLLRNLVHGACEQIGLDPYLGYLHGLRPGKPALALDLMEEFRPVLADRFALTLLNRRQLRAEHFETLDGGAVRLTDDGRKITLTAWQEWKTRTWPHTIAAQPVPGGLLPVIQCRLLARHLRGDLPGYLPWTAS</sequence>
<comment type="subunit">
    <text evidence="9 10">Homodimer, forms a heterotetramer with a Cas2 homodimer.</text>
</comment>
<evidence type="ECO:0000313" key="12">
    <source>
        <dbReference type="Proteomes" id="UP000272474"/>
    </source>
</evidence>
<dbReference type="Gene3D" id="1.20.120.920">
    <property type="entry name" value="CRISPR-associated endonuclease Cas1, C-terminal domain"/>
    <property type="match status" value="1"/>
</dbReference>
<dbReference type="EC" id="3.1.-.-" evidence="10"/>
<comment type="similarity">
    <text evidence="10">Belongs to the CRISPR-associated endonuclease Cas1 family.</text>
</comment>